<dbReference type="Gene3D" id="3.30.70.3550">
    <property type="entry name" value="Leucyl/phenylalanyl-tRNA-protein transferase, N-terminal domain"/>
    <property type="match status" value="1"/>
</dbReference>
<keyword evidence="7" id="KW-1185">Reference proteome</keyword>
<protein>
    <recommendedName>
        <fullName evidence="4">Leucyl/phenylalanyl-tRNA--protein transferase</fullName>
        <ecNumber evidence="4">2.3.2.6</ecNumber>
    </recommendedName>
    <alternativeName>
        <fullName evidence="4">L/F-transferase</fullName>
    </alternativeName>
    <alternativeName>
        <fullName evidence="4">Leucyltransferase</fullName>
    </alternativeName>
    <alternativeName>
        <fullName evidence="4">Phenyalanyltransferase</fullName>
    </alternativeName>
</protein>
<keyword evidence="1 4" id="KW-0963">Cytoplasm</keyword>
<keyword evidence="3 4" id="KW-0012">Acyltransferase</keyword>
<dbReference type="GO" id="GO:0005737">
    <property type="term" value="C:cytoplasm"/>
    <property type="evidence" value="ECO:0007669"/>
    <property type="project" value="UniProtKB-SubCell"/>
</dbReference>
<dbReference type="InParanoid" id="A0A3N1HTH9"/>
<dbReference type="PANTHER" id="PTHR30098">
    <property type="entry name" value="LEUCYL/PHENYLALANYL-TRNA--PROTEIN TRANSFERASE"/>
    <property type="match status" value="1"/>
</dbReference>
<dbReference type="InterPro" id="IPR042221">
    <property type="entry name" value="Leu/Phe-tRNA_Trfase_N"/>
</dbReference>
<dbReference type="Proteomes" id="UP000276232">
    <property type="component" value="Unassembled WGS sequence"/>
</dbReference>
<dbReference type="HAMAP" id="MF_00688">
    <property type="entry name" value="Leu_Phe_trans"/>
    <property type="match status" value="1"/>
</dbReference>
<dbReference type="AlphaFoldDB" id="A0A3N1HTH9"/>
<proteinExistence type="inferred from homology"/>
<comment type="subcellular location">
    <subcellularLocation>
        <location evidence="4">Cytoplasm</location>
    </subcellularLocation>
</comment>
<comment type="similarity">
    <text evidence="4">Belongs to the L/F-transferase family.</text>
</comment>
<feature type="compositionally biased region" description="Gly residues" evidence="5">
    <location>
        <begin position="12"/>
        <end position="24"/>
    </location>
</feature>
<gene>
    <name evidence="4" type="primary">aat</name>
    <name evidence="6" type="ORF">EDC03_0325</name>
</gene>
<keyword evidence="2 4" id="KW-0808">Transferase</keyword>
<feature type="region of interest" description="Disordered" evidence="5">
    <location>
        <begin position="245"/>
        <end position="265"/>
    </location>
</feature>
<evidence type="ECO:0000313" key="7">
    <source>
        <dbReference type="Proteomes" id="UP000276232"/>
    </source>
</evidence>
<evidence type="ECO:0000256" key="4">
    <source>
        <dbReference type="HAMAP-Rule" id="MF_00688"/>
    </source>
</evidence>
<dbReference type="RefSeq" id="WP_241966965.1">
    <property type="nucleotide sequence ID" value="NZ_RJKN01000001.1"/>
</dbReference>
<dbReference type="InterPro" id="IPR042203">
    <property type="entry name" value="Leu/Phe-tRNA_Trfase_C"/>
</dbReference>
<dbReference type="PANTHER" id="PTHR30098:SF2">
    <property type="entry name" value="LEUCYL_PHENYLALANYL-TRNA--PROTEIN TRANSFERASE"/>
    <property type="match status" value="1"/>
</dbReference>
<feature type="region of interest" description="Disordered" evidence="5">
    <location>
        <begin position="1"/>
        <end position="24"/>
    </location>
</feature>
<dbReference type="GO" id="GO:0008914">
    <property type="term" value="F:leucyl-tRNA--protein transferase activity"/>
    <property type="evidence" value="ECO:0007669"/>
    <property type="project" value="UniProtKB-UniRule"/>
</dbReference>
<reference evidence="6 7" key="1">
    <citation type="journal article" date="2015" name="Stand. Genomic Sci.">
        <title>Genomic Encyclopedia of Bacterial and Archaeal Type Strains, Phase III: the genomes of soil and plant-associated and newly described type strains.</title>
        <authorList>
            <person name="Whitman W.B."/>
            <person name="Woyke T."/>
            <person name="Klenk H.P."/>
            <person name="Zhou Y."/>
            <person name="Lilburn T.G."/>
            <person name="Beck B.J."/>
            <person name="De Vos P."/>
            <person name="Vandamme P."/>
            <person name="Eisen J.A."/>
            <person name="Garrity G."/>
            <person name="Hugenholtz P."/>
            <person name="Kyrpides N.C."/>
        </authorList>
    </citation>
    <scope>NUCLEOTIDE SEQUENCE [LARGE SCALE GENOMIC DNA]</scope>
    <source>
        <strain evidence="6 7">CECT 7306</strain>
    </source>
</reference>
<sequence length="265" mass="27332">MSGDDAARAPGDGTGRPVGDGAGHRSGWGAGLAAALARVPAGEDLVATGADLQPATLLDAYGLGLFPMGLGGGGRRPLGWWSPDPRGVLPLDGLHVSRSLRRSRARLSVTVGTAFDEVVEGCADPSRSGRWITREVRGAYARLHALGHATSVEVRDDDGALVGGLYGVVLGGLFAGESMFSRRTDASKVAVAALVDLLRDDGADGRGRLLDVQWRTDHLGTLGVVEVPRGEYLERLADAVVLPPPPALAAPGRPPAHAPRTSPVG</sequence>
<dbReference type="InterPro" id="IPR016181">
    <property type="entry name" value="Acyl_CoA_acyltransferase"/>
</dbReference>
<evidence type="ECO:0000256" key="1">
    <source>
        <dbReference type="ARBA" id="ARBA00022490"/>
    </source>
</evidence>
<name>A0A3N1HTH9_9ACTN</name>
<evidence type="ECO:0000256" key="3">
    <source>
        <dbReference type="ARBA" id="ARBA00023315"/>
    </source>
</evidence>
<dbReference type="NCBIfam" id="TIGR00667">
    <property type="entry name" value="aat"/>
    <property type="match status" value="1"/>
</dbReference>
<evidence type="ECO:0000256" key="5">
    <source>
        <dbReference type="SAM" id="MobiDB-lite"/>
    </source>
</evidence>
<feature type="compositionally biased region" description="Pro residues" evidence="5">
    <location>
        <begin position="245"/>
        <end position="257"/>
    </location>
</feature>
<dbReference type="InterPro" id="IPR004616">
    <property type="entry name" value="Leu/Phe-tRNA_Trfase"/>
</dbReference>
<comment type="catalytic activity">
    <reaction evidence="4">
        <text>N-terminal L-lysyl-[protein] + L-leucyl-tRNA(Leu) = N-terminal L-leucyl-L-lysyl-[protein] + tRNA(Leu) + H(+)</text>
        <dbReference type="Rhea" id="RHEA:12340"/>
        <dbReference type="Rhea" id="RHEA-COMP:9613"/>
        <dbReference type="Rhea" id="RHEA-COMP:9622"/>
        <dbReference type="Rhea" id="RHEA-COMP:12670"/>
        <dbReference type="Rhea" id="RHEA-COMP:12671"/>
        <dbReference type="ChEBI" id="CHEBI:15378"/>
        <dbReference type="ChEBI" id="CHEBI:65249"/>
        <dbReference type="ChEBI" id="CHEBI:78442"/>
        <dbReference type="ChEBI" id="CHEBI:78494"/>
        <dbReference type="ChEBI" id="CHEBI:133043"/>
        <dbReference type="EC" id="2.3.2.6"/>
    </reaction>
</comment>
<dbReference type="GO" id="GO:0030163">
    <property type="term" value="P:protein catabolic process"/>
    <property type="evidence" value="ECO:0007669"/>
    <property type="project" value="UniProtKB-UniRule"/>
</dbReference>
<dbReference type="EMBL" id="RJKN01000001">
    <property type="protein sequence ID" value="ROP45720.1"/>
    <property type="molecule type" value="Genomic_DNA"/>
</dbReference>
<accession>A0A3N1HTH9</accession>
<comment type="function">
    <text evidence="4">Functions in the N-end rule pathway of protein degradation where it conjugates Leu, Phe and, less efficiently, Met from aminoacyl-tRNAs to the N-termini of proteins containing an N-terminal arginine or lysine.</text>
</comment>
<evidence type="ECO:0000256" key="2">
    <source>
        <dbReference type="ARBA" id="ARBA00022679"/>
    </source>
</evidence>
<dbReference type="EC" id="2.3.2.6" evidence="4"/>
<dbReference type="Pfam" id="PF03588">
    <property type="entry name" value="Leu_Phe_trans"/>
    <property type="match status" value="1"/>
</dbReference>
<organism evidence="6 7">
    <name type="scientific">Pseudokineococcus lusitanus</name>
    <dbReference type="NCBI Taxonomy" id="763993"/>
    <lineage>
        <taxon>Bacteria</taxon>
        <taxon>Bacillati</taxon>
        <taxon>Actinomycetota</taxon>
        <taxon>Actinomycetes</taxon>
        <taxon>Kineosporiales</taxon>
        <taxon>Kineosporiaceae</taxon>
        <taxon>Pseudokineococcus</taxon>
    </lineage>
</organism>
<dbReference type="Gene3D" id="3.40.630.70">
    <property type="entry name" value="Leucyl/phenylalanyl-tRNA-protein transferase, C-terminal domain"/>
    <property type="match status" value="1"/>
</dbReference>
<comment type="catalytic activity">
    <reaction evidence="4">
        <text>L-phenylalanyl-tRNA(Phe) + an N-terminal L-alpha-aminoacyl-[protein] = an N-terminal L-phenylalanyl-L-alpha-aminoacyl-[protein] + tRNA(Phe)</text>
        <dbReference type="Rhea" id="RHEA:43632"/>
        <dbReference type="Rhea" id="RHEA-COMP:9668"/>
        <dbReference type="Rhea" id="RHEA-COMP:9699"/>
        <dbReference type="Rhea" id="RHEA-COMP:10636"/>
        <dbReference type="Rhea" id="RHEA-COMP:10637"/>
        <dbReference type="ChEBI" id="CHEBI:78442"/>
        <dbReference type="ChEBI" id="CHEBI:78531"/>
        <dbReference type="ChEBI" id="CHEBI:78597"/>
        <dbReference type="ChEBI" id="CHEBI:83561"/>
        <dbReference type="EC" id="2.3.2.6"/>
    </reaction>
</comment>
<evidence type="ECO:0000313" key="6">
    <source>
        <dbReference type="EMBL" id="ROP45720.1"/>
    </source>
</evidence>
<comment type="caution">
    <text evidence="6">The sequence shown here is derived from an EMBL/GenBank/DDBJ whole genome shotgun (WGS) entry which is preliminary data.</text>
</comment>
<comment type="catalytic activity">
    <reaction evidence="4">
        <text>N-terminal L-arginyl-[protein] + L-leucyl-tRNA(Leu) = N-terminal L-leucyl-L-arginyl-[protein] + tRNA(Leu) + H(+)</text>
        <dbReference type="Rhea" id="RHEA:50416"/>
        <dbReference type="Rhea" id="RHEA-COMP:9613"/>
        <dbReference type="Rhea" id="RHEA-COMP:9622"/>
        <dbReference type="Rhea" id="RHEA-COMP:12672"/>
        <dbReference type="Rhea" id="RHEA-COMP:12673"/>
        <dbReference type="ChEBI" id="CHEBI:15378"/>
        <dbReference type="ChEBI" id="CHEBI:64719"/>
        <dbReference type="ChEBI" id="CHEBI:78442"/>
        <dbReference type="ChEBI" id="CHEBI:78494"/>
        <dbReference type="ChEBI" id="CHEBI:133044"/>
        <dbReference type="EC" id="2.3.2.6"/>
    </reaction>
</comment>
<dbReference type="SUPFAM" id="SSF55729">
    <property type="entry name" value="Acyl-CoA N-acyltransferases (Nat)"/>
    <property type="match status" value="1"/>
</dbReference>